<sequence>MLMSTNAVGRNHWLALAATYGLTLSIVAMADWPWPLFVGGAFILIVVLRSVRYRQAGRKTQAGLAGPGPGAGAGVIGSLFGAGALLIRGTPAATWAGPLLGVIAFLGLFLYLQRFART</sequence>
<name>A0ABQ2CRN2_9MICC</name>
<feature type="transmembrane region" description="Helical" evidence="1">
    <location>
        <begin position="12"/>
        <end position="30"/>
    </location>
</feature>
<keyword evidence="1" id="KW-0812">Transmembrane</keyword>
<feature type="transmembrane region" description="Helical" evidence="1">
    <location>
        <begin position="93"/>
        <end position="112"/>
    </location>
</feature>
<dbReference type="Proteomes" id="UP000658754">
    <property type="component" value="Unassembled WGS sequence"/>
</dbReference>
<proteinExistence type="predicted"/>
<reference evidence="3" key="1">
    <citation type="journal article" date="2019" name="Int. J. Syst. Evol. Microbiol.">
        <title>The Global Catalogue of Microorganisms (GCM) 10K type strain sequencing project: providing services to taxonomists for standard genome sequencing and annotation.</title>
        <authorList>
            <consortium name="The Broad Institute Genomics Platform"/>
            <consortium name="The Broad Institute Genome Sequencing Center for Infectious Disease"/>
            <person name="Wu L."/>
            <person name="Ma J."/>
        </authorList>
    </citation>
    <scope>NUCLEOTIDE SEQUENCE [LARGE SCALE GENOMIC DNA]</scope>
    <source>
        <strain evidence="3">CGMCC 1.3601</strain>
    </source>
</reference>
<feature type="transmembrane region" description="Helical" evidence="1">
    <location>
        <begin position="64"/>
        <end position="87"/>
    </location>
</feature>
<evidence type="ECO:0000256" key="1">
    <source>
        <dbReference type="SAM" id="Phobius"/>
    </source>
</evidence>
<evidence type="ECO:0000313" key="2">
    <source>
        <dbReference type="EMBL" id="GGI96649.1"/>
    </source>
</evidence>
<keyword evidence="3" id="KW-1185">Reference proteome</keyword>
<comment type="caution">
    <text evidence="2">The sequence shown here is derived from an EMBL/GenBank/DDBJ whole genome shotgun (WGS) entry which is preliminary data.</text>
</comment>
<accession>A0ABQ2CRN2</accession>
<dbReference type="EMBL" id="BMKV01000010">
    <property type="protein sequence ID" value="GGI96649.1"/>
    <property type="molecule type" value="Genomic_DNA"/>
</dbReference>
<protein>
    <recommendedName>
        <fullName evidence="4">Transmembrane protein</fullName>
    </recommendedName>
</protein>
<gene>
    <name evidence="2" type="ORF">GCM10007175_37850</name>
</gene>
<organism evidence="2 3">
    <name type="scientific">Pseudarthrobacter scleromae</name>
    <dbReference type="NCBI Taxonomy" id="158897"/>
    <lineage>
        <taxon>Bacteria</taxon>
        <taxon>Bacillati</taxon>
        <taxon>Actinomycetota</taxon>
        <taxon>Actinomycetes</taxon>
        <taxon>Micrococcales</taxon>
        <taxon>Micrococcaceae</taxon>
        <taxon>Pseudarthrobacter</taxon>
    </lineage>
</organism>
<keyword evidence="1" id="KW-0472">Membrane</keyword>
<evidence type="ECO:0008006" key="4">
    <source>
        <dbReference type="Google" id="ProtNLM"/>
    </source>
</evidence>
<evidence type="ECO:0000313" key="3">
    <source>
        <dbReference type="Proteomes" id="UP000658754"/>
    </source>
</evidence>
<feature type="transmembrane region" description="Helical" evidence="1">
    <location>
        <begin position="36"/>
        <end position="52"/>
    </location>
</feature>
<keyword evidence="1" id="KW-1133">Transmembrane helix</keyword>